<dbReference type="EMBL" id="JNBR01000054">
    <property type="protein sequence ID" value="OQR99540.1"/>
    <property type="molecule type" value="Genomic_DNA"/>
</dbReference>
<name>A0A1V9ZP37_ACHHY</name>
<dbReference type="InterPro" id="IPR011611">
    <property type="entry name" value="PfkB_dom"/>
</dbReference>
<keyword evidence="2 4" id="KW-0808">Transferase</keyword>
<keyword evidence="3 4" id="KW-0418">Kinase</keyword>
<comment type="caution">
    <text evidence="6">The sequence shown here is derived from an EMBL/GenBank/DDBJ whole genome shotgun (WGS) entry which is preliminary data.</text>
</comment>
<proteinExistence type="inferred from homology"/>
<dbReference type="InterPro" id="IPR002173">
    <property type="entry name" value="Carboh/pur_kinase_PfkB_CS"/>
</dbReference>
<dbReference type="GO" id="GO:0006796">
    <property type="term" value="P:phosphate-containing compound metabolic process"/>
    <property type="evidence" value="ECO:0007669"/>
    <property type="project" value="UniProtKB-ARBA"/>
</dbReference>
<dbReference type="Pfam" id="PF00294">
    <property type="entry name" value="PfkB"/>
    <property type="match status" value="1"/>
</dbReference>
<evidence type="ECO:0000256" key="1">
    <source>
        <dbReference type="ARBA" id="ARBA00010688"/>
    </source>
</evidence>
<protein>
    <recommendedName>
        <fullName evidence="5">Carbohydrate kinase PfkB domain-containing protein</fullName>
    </recommendedName>
</protein>
<evidence type="ECO:0000256" key="3">
    <source>
        <dbReference type="ARBA" id="ARBA00022777"/>
    </source>
</evidence>
<dbReference type="OrthoDB" id="204058at2759"/>
<dbReference type="InterPro" id="IPR002139">
    <property type="entry name" value="Ribo/fructo_kinase"/>
</dbReference>
<evidence type="ECO:0000256" key="4">
    <source>
        <dbReference type="RuleBase" id="RU003704"/>
    </source>
</evidence>
<dbReference type="AlphaFoldDB" id="A0A1V9ZP37"/>
<dbReference type="GO" id="GO:0016301">
    <property type="term" value="F:kinase activity"/>
    <property type="evidence" value="ECO:0007669"/>
    <property type="project" value="UniProtKB-KW"/>
</dbReference>
<dbReference type="SUPFAM" id="SSF53613">
    <property type="entry name" value="Ribokinase-like"/>
    <property type="match status" value="1"/>
</dbReference>
<evidence type="ECO:0000313" key="6">
    <source>
        <dbReference type="EMBL" id="OQR99540.1"/>
    </source>
</evidence>
<comment type="similarity">
    <text evidence="1 4">Belongs to the carbohydrate kinase PfkB family.</text>
</comment>
<dbReference type="PANTHER" id="PTHR10584">
    <property type="entry name" value="SUGAR KINASE"/>
    <property type="match status" value="1"/>
</dbReference>
<dbReference type="PROSITE" id="PS00584">
    <property type="entry name" value="PFKB_KINASES_2"/>
    <property type="match status" value="1"/>
</dbReference>
<dbReference type="CDD" id="cd01166">
    <property type="entry name" value="KdgK"/>
    <property type="match status" value="1"/>
</dbReference>
<evidence type="ECO:0000259" key="5">
    <source>
        <dbReference type="Pfam" id="PF00294"/>
    </source>
</evidence>
<organism evidence="6 7">
    <name type="scientific">Achlya hypogyna</name>
    <name type="common">Oomycete</name>
    <name type="synonym">Protoachlya hypogyna</name>
    <dbReference type="NCBI Taxonomy" id="1202772"/>
    <lineage>
        <taxon>Eukaryota</taxon>
        <taxon>Sar</taxon>
        <taxon>Stramenopiles</taxon>
        <taxon>Oomycota</taxon>
        <taxon>Saprolegniomycetes</taxon>
        <taxon>Saprolegniales</taxon>
        <taxon>Achlyaceae</taxon>
        <taxon>Achlya</taxon>
    </lineage>
</organism>
<evidence type="ECO:0000256" key="2">
    <source>
        <dbReference type="ARBA" id="ARBA00022679"/>
    </source>
</evidence>
<dbReference type="PANTHER" id="PTHR10584:SF167">
    <property type="entry name" value="PFKB DOMAIN PROTEIN"/>
    <property type="match status" value="1"/>
</dbReference>
<dbReference type="Gene3D" id="3.40.1190.20">
    <property type="match status" value="1"/>
</dbReference>
<dbReference type="InterPro" id="IPR029056">
    <property type="entry name" value="Ribokinase-like"/>
</dbReference>
<feature type="domain" description="Carbohydrate kinase PfkB" evidence="5">
    <location>
        <begin position="3"/>
        <end position="294"/>
    </location>
</feature>
<dbReference type="PROSITE" id="PS00583">
    <property type="entry name" value="PFKB_KINASES_1"/>
    <property type="match status" value="1"/>
</dbReference>
<keyword evidence="7" id="KW-1185">Reference proteome</keyword>
<gene>
    <name evidence="6" type="ORF">ACHHYP_05830</name>
</gene>
<dbReference type="Proteomes" id="UP000243579">
    <property type="component" value="Unassembled WGS sequence"/>
</dbReference>
<evidence type="ECO:0000313" key="7">
    <source>
        <dbReference type="Proteomes" id="UP000243579"/>
    </source>
</evidence>
<sequence length="304" mass="31795">MIAVVGDSFVDVLAGVVALPQWGQDTPCADPIQMQPGGSALNTATQLANLGAPVAFFSAYGADAFGDLLSAHLAKHHVVSHAQALATLPTGVCIVLTGQGDRAFVTHYGAAHAFSQEHIPLERLLDARHIHVGGFYSCIGLLPDLVSLLRVAKAKGITTSLDTNYDGTEAWAHLDAVLPLVDVFLPNEVEAMRITNTTTVDAALVSLSTRGPQLTVIKTGGDGARAMAATTKAQWRHPCFPTAVVDTTGAGDAFNAGFLYAWTQEPTDVLRALRYGCAVGSACVARLGACLDVPSPESIRALVQ</sequence>
<dbReference type="PRINTS" id="PR00990">
    <property type="entry name" value="RIBOKINASE"/>
</dbReference>
<dbReference type="STRING" id="1202772.A0A1V9ZP37"/>
<reference evidence="6 7" key="1">
    <citation type="journal article" date="2014" name="Genome Biol. Evol.">
        <title>The secreted proteins of Achlya hypogyna and Thraustotheca clavata identify the ancestral oomycete secretome and reveal gene acquisitions by horizontal gene transfer.</title>
        <authorList>
            <person name="Misner I."/>
            <person name="Blouin N."/>
            <person name="Leonard G."/>
            <person name="Richards T.A."/>
            <person name="Lane C.E."/>
        </authorList>
    </citation>
    <scope>NUCLEOTIDE SEQUENCE [LARGE SCALE GENOMIC DNA]</scope>
    <source>
        <strain evidence="6 7">ATCC 48635</strain>
    </source>
</reference>
<accession>A0A1V9ZP37</accession>